<proteinExistence type="predicted"/>
<evidence type="ECO:0000256" key="1">
    <source>
        <dbReference type="ARBA" id="ARBA00022737"/>
    </source>
</evidence>
<accession>A0A176WP37</accession>
<dbReference type="Proteomes" id="UP000077202">
    <property type="component" value="Unassembled WGS sequence"/>
</dbReference>
<dbReference type="Gene3D" id="1.10.260.100">
    <property type="match status" value="1"/>
</dbReference>
<dbReference type="Pfam" id="PF17830">
    <property type="entry name" value="STI1-HOP_DP"/>
    <property type="match status" value="1"/>
</dbReference>
<dbReference type="AlphaFoldDB" id="A0A176WP37"/>
<name>A0A176WP37_MARPO</name>
<sequence length="228" mass="25535">MYQAFTMVARAKMEDTVTVERGESTFYVLEMASADDQSAEKTRGKNPTEARIRDTTSLVNISQQVSPTLKVVPSTEDPTTPSTTPVSYTPFKKGFLTSKPSSKVKGHSATVPFLKAAKPAEKVPEFLRLDLKDDPEAQLRKEMQELLKPTQELVSEVLSNKEIQAGLEDPEIMTAVQDIASNPSAMHKYKHHPKIVKFYNSMGKLMGDRIEKQEEAKNKRETSKRSKC</sequence>
<feature type="domain" description="STI1/HOP DP" evidence="3">
    <location>
        <begin position="151"/>
        <end position="207"/>
    </location>
</feature>
<feature type="region of interest" description="Disordered" evidence="2">
    <location>
        <begin position="209"/>
        <end position="228"/>
    </location>
</feature>
<comment type="caution">
    <text evidence="4">The sequence shown here is derived from an EMBL/GenBank/DDBJ whole genome shotgun (WGS) entry which is preliminary data.</text>
</comment>
<keyword evidence="5" id="KW-1185">Reference proteome</keyword>
<evidence type="ECO:0000256" key="2">
    <source>
        <dbReference type="SAM" id="MobiDB-lite"/>
    </source>
</evidence>
<dbReference type="InterPro" id="IPR041243">
    <property type="entry name" value="STI1/HOP_DP"/>
</dbReference>
<evidence type="ECO:0000259" key="3">
    <source>
        <dbReference type="Pfam" id="PF17830"/>
    </source>
</evidence>
<organism evidence="4 5">
    <name type="scientific">Marchantia polymorpha subsp. ruderalis</name>
    <dbReference type="NCBI Taxonomy" id="1480154"/>
    <lineage>
        <taxon>Eukaryota</taxon>
        <taxon>Viridiplantae</taxon>
        <taxon>Streptophyta</taxon>
        <taxon>Embryophyta</taxon>
        <taxon>Marchantiophyta</taxon>
        <taxon>Marchantiopsida</taxon>
        <taxon>Marchantiidae</taxon>
        <taxon>Marchantiales</taxon>
        <taxon>Marchantiaceae</taxon>
        <taxon>Marchantia</taxon>
    </lineage>
</organism>
<reference evidence="4" key="1">
    <citation type="submission" date="2016-03" db="EMBL/GenBank/DDBJ databases">
        <title>Mechanisms controlling the formation of the plant cell surface in tip-growing cells are functionally conserved among land plants.</title>
        <authorList>
            <person name="Honkanen S."/>
            <person name="Jones V.A."/>
            <person name="Morieri G."/>
            <person name="Champion C."/>
            <person name="Hetherington A.J."/>
            <person name="Kelly S."/>
            <person name="Saint-Marcoux D."/>
            <person name="Proust H."/>
            <person name="Prescott H."/>
            <person name="Dolan L."/>
        </authorList>
    </citation>
    <scope>NUCLEOTIDE SEQUENCE [LARGE SCALE GENOMIC DNA]</scope>
    <source>
        <tissue evidence="4">Whole gametophyte</tissue>
    </source>
</reference>
<keyword evidence="1" id="KW-0677">Repeat</keyword>
<gene>
    <name evidence="4" type="ORF">AXG93_1587s1080</name>
</gene>
<protein>
    <recommendedName>
        <fullName evidence="3">STI1/HOP DP domain-containing protein</fullName>
    </recommendedName>
</protein>
<dbReference type="EMBL" id="LVLJ01000305">
    <property type="protein sequence ID" value="OAE34877.1"/>
    <property type="molecule type" value="Genomic_DNA"/>
</dbReference>
<evidence type="ECO:0000313" key="4">
    <source>
        <dbReference type="EMBL" id="OAE34877.1"/>
    </source>
</evidence>
<evidence type="ECO:0000313" key="5">
    <source>
        <dbReference type="Proteomes" id="UP000077202"/>
    </source>
</evidence>